<name>A0AAE3HK73_9FIRM</name>
<dbReference type="AlphaFoldDB" id="A0AAE3HK73"/>
<organism evidence="1 2">
    <name type="scientific">Irregularibacter muris</name>
    <dbReference type="NCBI Taxonomy" id="1796619"/>
    <lineage>
        <taxon>Bacteria</taxon>
        <taxon>Bacillati</taxon>
        <taxon>Bacillota</taxon>
        <taxon>Clostridia</taxon>
        <taxon>Eubacteriales</taxon>
        <taxon>Eubacteriaceae</taxon>
        <taxon>Irregularibacter</taxon>
    </lineage>
</organism>
<dbReference type="InterPro" id="IPR036390">
    <property type="entry name" value="WH_DNA-bd_sf"/>
</dbReference>
<protein>
    <submittedName>
        <fullName evidence="1">DUF4364 family protein</fullName>
    </submittedName>
</protein>
<dbReference type="InterPro" id="IPR036388">
    <property type="entry name" value="WH-like_DNA-bd_sf"/>
</dbReference>
<keyword evidence="2" id="KW-1185">Reference proteome</keyword>
<dbReference type="Gene3D" id="1.10.10.10">
    <property type="entry name" value="Winged helix-like DNA-binding domain superfamily/Winged helix DNA-binding domain"/>
    <property type="match status" value="1"/>
</dbReference>
<gene>
    <name evidence="1" type="ORF">NSA47_15095</name>
</gene>
<accession>A0AAE3HK73</accession>
<evidence type="ECO:0000313" key="1">
    <source>
        <dbReference type="EMBL" id="MCR1900289.1"/>
    </source>
</evidence>
<sequence>MIFDSDNLAENKLLVLYVLDQMKLPLSSGQINQIVLENSSINYFALQQYIDDLFQSKLVSKNHSQGKSYYSLTKQGKEILELFFKRLPENWCKEVNQYISEHRNSVLNESRLIASYTKKGDEEFWVQLKILENESVLMDLSISVASNQQAKDIVNNWKRHGEKIYGPIIQSLIKDYSK</sequence>
<dbReference type="SUPFAM" id="SSF46785">
    <property type="entry name" value="Winged helix' DNA-binding domain"/>
    <property type="match status" value="1"/>
</dbReference>
<reference evidence="1" key="1">
    <citation type="submission" date="2022-07" db="EMBL/GenBank/DDBJ databases">
        <title>Enhanced cultured diversity of the mouse gut microbiota enables custom-made synthetic communities.</title>
        <authorList>
            <person name="Afrizal A."/>
        </authorList>
    </citation>
    <scope>NUCLEOTIDE SEQUENCE</scope>
    <source>
        <strain evidence="1">DSM 28593</strain>
    </source>
</reference>
<comment type="caution">
    <text evidence="1">The sequence shown here is derived from an EMBL/GenBank/DDBJ whole genome shotgun (WGS) entry which is preliminary data.</text>
</comment>
<proteinExistence type="predicted"/>
<dbReference type="EMBL" id="JANKAS010000026">
    <property type="protein sequence ID" value="MCR1900289.1"/>
    <property type="molecule type" value="Genomic_DNA"/>
</dbReference>
<evidence type="ECO:0000313" key="2">
    <source>
        <dbReference type="Proteomes" id="UP001205748"/>
    </source>
</evidence>
<dbReference type="Proteomes" id="UP001205748">
    <property type="component" value="Unassembled WGS sequence"/>
</dbReference>
<dbReference type="InterPro" id="IPR025374">
    <property type="entry name" value="DUF4364"/>
</dbReference>
<dbReference type="RefSeq" id="WP_257533508.1">
    <property type="nucleotide sequence ID" value="NZ_JANKAS010000026.1"/>
</dbReference>
<dbReference type="Pfam" id="PF14277">
    <property type="entry name" value="DUF4364"/>
    <property type="match status" value="1"/>
</dbReference>